<accession>A0A4Q2RML2</accession>
<protein>
    <submittedName>
        <fullName evidence="1">NERD domain-containing protein</fullName>
    </submittedName>
</protein>
<dbReference type="OrthoDB" id="3785014at2"/>
<evidence type="ECO:0000313" key="1">
    <source>
        <dbReference type="EMBL" id="RYB90070.1"/>
    </source>
</evidence>
<organism evidence="1 2">
    <name type="scientific">Nocardioides glacieisoli</name>
    <dbReference type="NCBI Taxonomy" id="1168730"/>
    <lineage>
        <taxon>Bacteria</taxon>
        <taxon>Bacillati</taxon>
        <taxon>Actinomycetota</taxon>
        <taxon>Actinomycetes</taxon>
        <taxon>Propionibacteriales</taxon>
        <taxon>Nocardioidaceae</taxon>
        <taxon>Nocardioides</taxon>
    </lineage>
</organism>
<comment type="caution">
    <text evidence="1">The sequence shown here is derived from an EMBL/GenBank/DDBJ whole genome shotgun (WGS) entry which is preliminary data.</text>
</comment>
<reference evidence="1 2" key="1">
    <citation type="submission" date="2019-01" db="EMBL/GenBank/DDBJ databases">
        <title>Novel species of Nocardioides.</title>
        <authorList>
            <person name="Liu Q."/>
            <person name="Xin Y.-H."/>
        </authorList>
    </citation>
    <scope>NUCLEOTIDE SEQUENCE [LARGE SCALE GENOMIC DNA]</scope>
    <source>
        <strain evidence="1 2">HLT3-15</strain>
    </source>
</reference>
<dbReference type="Proteomes" id="UP000291838">
    <property type="component" value="Unassembled WGS sequence"/>
</dbReference>
<keyword evidence="2" id="KW-1185">Reference proteome</keyword>
<evidence type="ECO:0000313" key="2">
    <source>
        <dbReference type="Proteomes" id="UP000291838"/>
    </source>
</evidence>
<proteinExistence type="predicted"/>
<dbReference type="RefSeq" id="WP_129475795.1">
    <property type="nucleotide sequence ID" value="NZ_SDWS01000005.1"/>
</dbReference>
<dbReference type="AlphaFoldDB" id="A0A4Q2RML2"/>
<dbReference type="EMBL" id="SDWS01000005">
    <property type="protein sequence ID" value="RYB90070.1"/>
    <property type="molecule type" value="Genomic_DNA"/>
</dbReference>
<name>A0A4Q2RML2_9ACTN</name>
<gene>
    <name evidence="1" type="ORF">EUA06_11720</name>
</gene>
<sequence>MVVLVAITGIFLATGIHSSFTWWLVGVLQTGIVAAYLHMLHTAFLAHDAEAIRHVRGAWGEDNTRSELQRAKRKRLVWGWVDSLGLEHGDIDHLVVTRNGGLVAVDSKWRSQASDTTDMARAATRVRHRAEGVTRDLLKGTTRGTRRAKVNPLSVTAVVVLWGPAQHGVPDGATVDGIEFVAGRKFVEWLGRLDGQPVHRAAATDIVRSLEVRRSVTEKAQAGRSATR</sequence>